<reference evidence="2" key="1">
    <citation type="submission" date="2022-08" db="EMBL/GenBank/DDBJ databases">
        <authorList>
            <person name="Tistechok S."/>
            <person name="Samborskyy M."/>
            <person name="Roman I."/>
        </authorList>
    </citation>
    <scope>NUCLEOTIDE SEQUENCE</scope>
    <source>
        <strain evidence="2">DSM 103496</strain>
    </source>
</reference>
<dbReference type="SUPFAM" id="SSF48452">
    <property type="entry name" value="TPR-like"/>
    <property type="match status" value="3"/>
</dbReference>
<dbReference type="PANTHER" id="PTHR47691">
    <property type="entry name" value="REGULATOR-RELATED"/>
    <property type="match status" value="1"/>
</dbReference>
<comment type="caution">
    <text evidence="2">The sequence shown here is derived from an EMBL/GenBank/DDBJ whole genome shotgun (WGS) entry which is preliminary data.</text>
</comment>
<evidence type="ECO:0000313" key="2">
    <source>
        <dbReference type="EMBL" id="MCS7479210.1"/>
    </source>
</evidence>
<dbReference type="EMBL" id="JANYMP010000009">
    <property type="protein sequence ID" value="MCS7479210.1"/>
    <property type="molecule type" value="Genomic_DNA"/>
</dbReference>
<dbReference type="Pfam" id="PF13424">
    <property type="entry name" value="TPR_12"/>
    <property type="match status" value="1"/>
</dbReference>
<dbReference type="Pfam" id="PF13181">
    <property type="entry name" value="TPR_8"/>
    <property type="match status" value="1"/>
</dbReference>
<dbReference type="RefSeq" id="WP_259624715.1">
    <property type="nucleotide sequence ID" value="NZ_JANYMP010000009.1"/>
</dbReference>
<dbReference type="InterPro" id="IPR011990">
    <property type="entry name" value="TPR-like_helical_dom_sf"/>
</dbReference>
<dbReference type="SUPFAM" id="SSF52540">
    <property type="entry name" value="P-loop containing nucleoside triphosphate hydrolases"/>
    <property type="match status" value="1"/>
</dbReference>
<dbReference type="PRINTS" id="PR00364">
    <property type="entry name" value="DISEASERSIST"/>
</dbReference>
<evidence type="ECO:0000256" key="1">
    <source>
        <dbReference type="PROSITE-ProRule" id="PRU00339"/>
    </source>
</evidence>
<dbReference type="InterPro" id="IPR027417">
    <property type="entry name" value="P-loop_NTPase"/>
</dbReference>
<evidence type="ECO:0000313" key="3">
    <source>
        <dbReference type="Proteomes" id="UP001141259"/>
    </source>
</evidence>
<name>A0A9X2VME6_9PSEU</name>
<dbReference type="Gene3D" id="1.25.40.10">
    <property type="entry name" value="Tetratricopeptide repeat domain"/>
    <property type="match status" value="2"/>
</dbReference>
<feature type="repeat" description="TPR" evidence="1">
    <location>
        <begin position="705"/>
        <end position="738"/>
    </location>
</feature>
<dbReference type="Proteomes" id="UP001141259">
    <property type="component" value="Unassembled WGS sequence"/>
</dbReference>
<dbReference type="AlphaFoldDB" id="A0A9X2VME6"/>
<protein>
    <submittedName>
        <fullName evidence="2">Tetratricopeptide repeat protein</fullName>
    </submittedName>
</protein>
<dbReference type="PANTHER" id="PTHR47691:SF3">
    <property type="entry name" value="HTH-TYPE TRANSCRIPTIONAL REGULATOR RV0890C-RELATED"/>
    <property type="match status" value="1"/>
</dbReference>
<sequence length="877" mass="96489">MLDDDSSHDGVNLVHGDVHGILVQAKSIAGGLHFHDHGVVTVPRQLPHDIDGFTGRGADVERLCSFIEQALTGESRAIVISTVTGQGGIGKTALAIHVAHLVQDRFPDGQLYVNLRGVDHADQVRAPEDVLGEFLRALHVDGQSIPLGLDERAALYRTRIAGKRMIILLDNAANEAQVLPLLPGAPHAVAVVTSRSSLAALESTRKIPLDFMSESEGVDLLGQLVGAERVAAELPEARSLVELCGGLPLALRICGARLAAKPRWPLRRLGDLLRDETRRLGALAVGDLDVRACFSLSYRNSIGDREQRAFRLLGLIGADDFADWVVAPLLAISPDESEATVDLLDAAHLLEVVAESTDGRFRYRFHDLVRAYARDVSAAEDTFEDQACAVERLIRDYVELTANALEAYEPTDATEVVRHHVGASADTHALQAVRSDPAKWFAEEVLNLVDAVELAARFELWEQTWRLCEVLIPLLEISSLWAEWERVVEPGLAAARCAGNGRAEAIMLRRRGDLRMYTGRRQAAKADLLESVEIFRQEGEFGLCAATLLRLGEAHRFLGDRTGALRHMVEAKGLYVDLGDELGEAYALSTIGGVYRTQARWDAAVTAFLEALPVLRAHGHRRQTAITLVSLGDVYHLKSRWADAMECFGECGEIFRELGDTMWDANTARHIGIVHSICGRRELALERFQVATAVFEHIGDVRKFALTLWNIGELHADEGHLDQAMKAFESALRMFTELRDRFCVALVVDAIAWGQARHGDLDEAKTWIDRSAAGAEELRQQVFLATARMSLAQYHLRRGSHADASRTAQVGLEAFQELGSPRWEAVALDILAQACQGSGDLVGARSLWHAAARIFQEIDMPQASMVERRLLEAERSQ</sequence>
<dbReference type="PROSITE" id="PS50005">
    <property type="entry name" value="TPR"/>
    <property type="match status" value="1"/>
</dbReference>
<dbReference type="InterPro" id="IPR019734">
    <property type="entry name" value="TPR_rpt"/>
</dbReference>
<keyword evidence="1" id="KW-0802">TPR repeat</keyword>
<dbReference type="SMART" id="SM00028">
    <property type="entry name" value="TPR"/>
    <property type="match status" value="5"/>
</dbReference>
<proteinExistence type="predicted"/>
<dbReference type="Gene3D" id="3.40.50.300">
    <property type="entry name" value="P-loop containing nucleotide triphosphate hydrolases"/>
    <property type="match status" value="1"/>
</dbReference>
<gene>
    <name evidence="2" type="ORF">NZH93_20305</name>
</gene>
<accession>A0A9X2VME6</accession>
<keyword evidence="3" id="KW-1185">Reference proteome</keyword>
<organism evidence="2 3">
    <name type="scientific">Umezawaea endophytica</name>
    <dbReference type="NCBI Taxonomy" id="1654476"/>
    <lineage>
        <taxon>Bacteria</taxon>
        <taxon>Bacillati</taxon>
        <taxon>Actinomycetota</taxon>
        <taxon>Actinomycetes</taxon>
        <taxon>Pseudonocardiales</taxon>
        <taxon>Pseudonocardiaceae</taxon>
        <taxon>Umezawaea</taxon>
    </lineage>
</organism>
<dbReference type="GO" id="GO:0043531">
    <property type="term" value="F:ADP binding"/>
    <property type="evidence" value="ECO:0007669"/>
    <property type="project" value="InterPro"/>
</dbReference>